<name>A0A9D3VIK0_9ROSI</name>
<dbReference type="SMART" id="SM00360">
    <property type="entry name" value="RRM"/>
    <property type="match status" value="1"/>
</dbReference>
<dbReference type="AlphaFoldDB" id="A0A9D3VIK0"/>
<sequence>MVIVFVFVNNLPPQIPFMKYGDAVDAFIPRKRSSKEGNFGYVRFKSISEAKRVILRLNATWIFGHCLGVNMARFGGRSSHWRRSPEKSVAEDAKQRGFYGADWLQGNLVLLGYWDVNVMKWKEGLSSLNLRIKRNLRITGAGQMNGYHSTVVIRVEREFQAS</sequence>
<evidence type="ECO:0000313" key="3">
    <source>
        <dbReference type="EMBL" id="KAH1083431.1"/>
    </source>
</evidence>
<organism evidence="3 4">
    <name type="scientific">Gossypium stocksii</name>
    <dbReference type="NCBI Taxonomy" id="47602"/>
    <lineage>
        <taxon>Eukaryota</taxon>
        <taxon>Viridiplantae</taxon>
        <taxon>Streptophyta</taxon>
        <taxon>Embryophyta</taxon>
        <taxon>Tracheophyta</taxon>
        <taxon>Spermatophyta</taxon>
        <taxon>Magnoliopsida</taxon>
        <taxon>eudicotyledons</taxon>
        <taxon>Gunneridae</taxon>
        <taxon>Pentapetalae</taxon>
        <taxon>rosids</taxon>
        <taxon>malvids</taxon>
        <taxon>Malvales</taxon>
        <taxon>Malvaceae</taxon>
        <taxon>Malvoideae</taxon>
        <taxon>Gossypium</taxon>
    </lineage>
</organism>
<comment type="caution">
    <text evidence="3">The sequence shown here is derived from an EMBL/GenBank/DDBJ whole genome shotgun (WGS) entry which is preliminary data.</text>
</comment>
<proteinExistence type="predicted"/>
<dbReference type="Pfam" id="PF00076">
    <property type="entry name" value="RRM_1"/>
    <property type="match status" value="1"/>
</dbReference>
<dbReference type="PROSITE" id="PS50102">
    <property type="entry name" value="RRM"/>
    <property type="match status" value="1"/>
</dbReference>
<dbReference type="InterPro" id="IPR012677">
    <property type="entry name" value="Nucleotide-bd_a/b_plait_sf"/>
</dbReference>
<dbReference type="CDD" id="cd00590">
    <property type="entry name" value="RRM_SF"/>
    <property type="match status" value="1"/>
</dbReference>
<keyword evidence="1" id="KW-0694">RNA-binding</keyword>
<dbReference type="InterPro" id="IPR035979">
    <property type="entry name" value="RBD_domain_sf"/>
</dbReference>
<dbReference type="Gene3D" id="3.30.70.330">
    <property type="match status" value="1"/>
</dbReference>
<evidence type="ECO:0000313" key="4">
    <source>
        <dbReference type="Proteomes" id="UP000828251"/>
    </source>
</evidence>
<dbReference type="GO" id="GO:0003723">
    <property type="term" value="F:RNA binding"/>
    <property type="evidence" value="ECO:0007669"/>
    <property type="project" value="UniProtKB-UniRule"/>
</dbReference>
<protein>
    <recommendedName>
        <fullName evidence="2">RRM domain-containing protein</fullName>
    </recommendedName>
</protein>
<feature type="domain" description="RRM" evidence="2">
    <location>
        <begin position="17"/>
        <end position="74"/>
    </location>
</feature>
<dbReference type="EMBL" id="JAIQCV010000007">
    <property type="protein sequence ID" value="KAH1083431.1"/>
    <property type="molecule type" value="Genomic_DNA"/>
</dbReference>
<evidence type="ECO:0000256" key="1">
    <source>
        <dbReference type="PROSITE-ProRule" id="PRU00176"/>
    </source>
</evidence>
<dbReference type="InterPro" id="IPR000504">
    <property type="entry name" value="RRM_dom"/>
</dbReference>
<evidence type="ECO:0000259" key="2">
    <source>
        <dbReference type="PROSITE" id="PS50102"/>
    </source>
</evidence>
<gene>
    <name evidence="3" type="ORF">J1N35_023192</name>
</gene>
<reference evidence="3 4" key="1">
    <citation type="journal article" date="2021" name="Plant Biotechnol. J.">
        <title>Multi-omics assisted identification of the key and species-specific regulatory components of drought-tolerant mechanisms in Gossypium stocksii.</title>
        <authorList>
            <person name="Yu D."/>
            <person name="Ke L."/>
            <person name="Zhang D."/>
            <person name="Wu Y."/>
            <person name="Sun Y."/>
            <person name="Mei J."/>
            <person name="Sun J."/>
            <person name="Sun Y."/>
        </authorList>
    </citation>
    <scope>NUCLEOTIDE SEQUENCE [LARGE SCALE GENOMIC DNA]</scope>
    <source>
        <strain evidence="4">cv. E1</strain>
        <tissue evidence="3">Leaf</tissue>
    </source>
</reference>
<dbReference type="Proteomes" id="UP000828251">
    <property type="component" value="Unassembled WGS sequence"/>
</dbReference>
<dbReference type="SUPFAM" id="SSF54928">
    <property type="entry name" value="RNA-binding domain, RBD"/>
    <property type="match status" value="1"/>
</dbReference>
<dbReference type="OrthoDB" id="1749483at2759"/>
<accession>A0A9D3VIK0</accession>
<keyword evidence="4" id="KW-1185">Reference proteome</keyword>